<dbReference type="eggNOG" id="KOG1198">
    <property type="taxonomic scope" value="Eukaryota"/>
</dbReference>
<dbReference type="InterPro" id="IPR013154">
    <property type="entry name" value="ADH-like_N"/>
</dbReference>
<dbReference type="EMBL" id="KQ257452">
    <property type="protein sequence ID" value="KND03092.1"/>
    <property type="molecule type" value="Genomic_DNA"/>
</dbReference>
<evidence type="ECO:0000313" key="14">
    <source>
        <dbReference type="Proteomes" id="UP000053201"/>
    </source>
</evidence>
<keyword evidence="6" id="KW-0521">NADP</keyword>
<keyword evidence="10" id="KW-0472">Membrane</keyword>
<dbReference type="OMA" id="WAEVPDP"/>
<dbReference type="PANTHER" id="PTHR48106">
    <property type="entry name" value="QUINONE OXIDOREDUCTASE PIG3-RELATED"/>
    <property type="match status" value="1"/>
</dbReference>
<dbReference type="PANTHER" id="PTHR48106:SF18">
    <property type="entry name" value="QUINONE OXIDOREDUCTASE PIG3"/>
    <property type="match status" value="1"/>
</dbReference>
<dbReference type="InterPro" id="IPR013149">
    <property type="entry name" value="ADH-like_C"/>
</dbReference>
<dbReference type="InParanoid" id="A0A0L0HPT7"/>
<dbReference type="NCBIfam" id="TIGR02824">
    <property type="entry name" value="quinone_pig3"/>
    <property type="match status" value="1"/>
</dbReference>
<dbReference type="InterPro" id="IPR036811">
    <property type="entry name" value="Ubol_cytC_Rdtase_hinge_dom_sf"/>
</dbReference>
<evidence type="ECO:0000256" key="5">
    <source>
        <dbReference type="ARBA" id="ARBA00022792"/>
    </source>
</evidence>
<protein>
    <recommendedName>
        <fullName evidence="12">Enoyl reductase (ER) domain-containing protein</fullName>
    </recommendedName>
</protein>
<dbReference type="SUPFAM" id="SSF50129">
    <property type="entry name" value="GroES-like"/>
    <property type="match status" value="1"/>
</dbReference>
<keyword evidence="11" id="KW-1015">Disulfide bond</keyword>
<keyword evidence="14" id="KW-1185">Reference proteome</keyword>
<dbReference type="InterPro" id="IPR014189">
    <property type="entry name" value="Quinone_OxRdtase_PIG3"/>
</dbReference>
<evidence type="ECO:0000256" key="8">
    <source>
        <dbReference type="ARBA" id="ARBA00023002"/>
    </source>
</evidence>
<dbReference type="InterPro" id="IPR023184">
    <property type="entry name" value="Ubol_cytC_Rdtase_hinge_dom"/>
</dbReference>
<dbReference type="FunFam" id="1.10.287.20:FF:000001">
    <property type="entry name" value="Cytochrome b-c1 complex subunit 6"/>
    <property type="match status" value="1"/>
</dbReference>
<evidence type="ECO:0000256" key="4">
    <source>
        <dbReference type="ARBA" id="ARBA00022660"/>
    </source>
</evidence>
<feature type="domain" description="Enoyl reductase (ER)" evidence="12">
    <location>
        <begin position="168"/>
        <end position="483"/>
    </location>
</feature>
<proteinExistence type="inferred from homology"/>
<dbReference type="Pfam" id="PF00107">
    <property type="entry name" value="ADH_zinc_N"/>
    <property type="match status" value="1"/>
</dbReference>
<keyword evidence="9" id="KW-0496">Mitochondrion</keyword>
<dbReference type="Gene3D" id="3.90.180.10">
    <property type="entry name" value="Medium-chain alcohol dehydrogenases, catalytic domain"/>
    <property type="match status" value="1"/>
</dbReference>
<evidence type="ECO:0000256" key="11">
    <source>
        <dbReference type="ARBA" id="ARBA00023157"/>
    </source>
</evidence>
<evidence type="ECO:0000256" key="2">
    <source>
        <dbReference type="ARBA" id="ARBA00006498"/>
    </source>
</evidence>
<dbReference type="VEuPathDB" id="FungiDB:SPPG_02157"/>
<keyword evidence="3" id="KW-0813">Transport</keyword>
<accession>A0A0L0HPT7</accession>
<dbReference type="OrthoDB" id="203908at2759"/>
<gene>
    <name evidence="13" type="ORF">SPPG_02157</name>
</gene>
<dbReference type="SUPFAM" id="SSF51735">
    <property type="entry name" value="NAD(P)-binding Rossmann-fold domains"/>
    <property type="match status" value="1"/>
</dbReference>
<keyword evidence="8" id="KW-0560">Oxidoreductase</keyword>
<keyword evidence="4" id="KW-0679">Respiratory chain</keyword>
<dbReference type="AlphaFoldDB" id="A0A0L0HPT7"/>
<dbReference type="InterPro" id="IPR020843">
    <property type="entry name" value="ER"/>
</dbReference>
<keyword evidence="7" id="KW-0249">Electron transport</keyword>
<dbReference type="Pfam" id="PF08240">
    <property type="entry name" value="ADH_N"/>
    <property type="match status" value="1"/>
</dbReference>
<evidence type="ECO:0000259" key="12">
    <source>
        <dbReference type="SMART" id="SM00829"/>
    </source>
</evidence>
<evidence type="ECO:0000256" key="3">
    <source>
        <dbReference type="ARBA" id="ARBA00022448"/>
    </source>
</evidence>
<dbReference type="SMART" id="SM00829">
    <property type="entry name" value="PKS_ER"/>
    <property type="match status" value="1"/>
</dbReference>
<dbReference type="Pfam" id="PF02320">
    <property type="entry name" value="UCR_hinge"/>
    <property type="match status" value="1"/>
</dbReference>
<evidence type="ECO:0000256" key="6">
    <source>
        <dbReference type="ARBA" id="ARBA00022857"/>
    </source>
</evidence>
<dbReference type="STRING" id="645134.A0A0L0HPT7"/>
<evidence type="ECO:0000256" key="1">
    <source>
        <dbReference type="ARBA" id="ARBA00004137"/>
    </source>
</evidence>
<dbReference type="GO" id="GO:0070402">
    <property type="term" value="F:NADPH binding"/>
    <property type="evidence" value="ECO:0007669"/>
    <property type="project" value="TreeGrafter"/>
</dbReference>
<evidence type="ECO:0000313" key="13">
    <source>
        <dbReference type="EMBL" id="KND03092.1"/>
    </source>
</evidence>
<evidence type="ECO:0000256" key="9">
    <source>
        <dbReference type="ARBA" id="ARBA00023128"/>
    </source>
</evidence>
<organism evidence="13 14">
    <name type="scientific">Spizellomyces punctatus (strain DAOM BR117)</name>
    <dbReference type="NCBI Taxonomy" id="645134"/>
    <lineage>
        <taxon>Eukaryota</taxon>
        <taxon>Fungi</taxon>
        <taxon>Fungi incertae sedis</taxon>
        <taxon>Chytridiomycota</taxon>
        <taxon>Chytridiomycota incertae sedis</taxon>
        <taxon>Chytridiomycetes</taxon>
        <taxon>Spizellomycetales</taxon>
        <taxon>Spizellomycetaceae</taxon>
        <taxon>Spizellomyces</taxon>
    </lineage>
</organism>
<evidence type="ECO:0000256" key="7">
    <source>
        <dbReference type="ARBA" id="ARBA00022982"/>
    </source>
</evidence>
<dbReference type="Proteomes" id="UP000053201">
    <property type="component" value="Unassembled WGS sequence"/>
</dbReference>
<dbReference type="Gene3D" id="1.10.287.20">
    <property type="entry name" value="Ubiquinol-cytochrome C reductase hinge domain"/>
    <property type="match status" value="1"/>
</dbReference>
<name>A0A0L0HPT7_SPIPD</name>
<dbReference type="GO" id="GO:0016651">
    <property type="term" value="F:oxidoreductase activity, acting on NAD(P)H"/>
    <property type="evidence" value="ECO:0007669"/>
    <property type="project" value="TreeGrafter"/>
</dbReference>
<dbReference type="SUPFAM" id="SSF81531">
    <property type="entry name" value="Non-heme 11 kDa protein of cytochrome bc1 complex (Ubiquinol-cytochrome c reductase)"/>
    <property type="match status" value="1"/>
</dbReference>
<sequence length="487" mass="53987">MSDDWNPSEDPKPQIEADCAEGHHCHSLKAKLDACTARVEGGDAGEETCVEEFFDLMECVNHCAADKLFAKMKLLPEVNGNHLVLTDFISYFCVYPVALQQQKRNVGPPKWPTLISQPVCQRSIFENTFDRLNSFIHIIDEQTNRSVVKRQARIMTGTMRAVVVKKPGNASGLAIDTVPKPSPKDDELLVKIHSFALNRMDILQRDQHYPVPKGASDILGVEFAGVVEEVGPKVERYKKGDRVFGLVYGGAYAEYVTISEHMAMSIPEQFTFQQATAIPEVWFTAYQALFLINDLKEGEDVLIHAGASGVGLSAIQLAKKAKAKHIIVTAGHEDKLAFCKSLGATDGVNYKKEDFQQKVQEITNGKGVNAIVDFIGAGYWDKNLASLAVDGRMVLLAFLQGAVLEKSNMAPILLKRLKIQGSTLRSRSLEYQIALRNHIEKEVLPGLVDGSLKLIIDKEFGWEDIAEAHRYMESNQSMGKIVVNVTK</sequence>
<evidence type="ECO:0000256" key="10">
    <source>
        <dbReference type="ARBA" id="ARBA00023136"/>
    </source>
</evidence>
<keyword evidence="5" id="KW-0999">Mitochondrion inner membrane</keyword>
<comment type="similarity">
    <text evidence="2">Belongs to the UQCRH/QCR6 family.</text>
</comment>
<reference evidence="13 14" key="1">
    <citation type="submission" date="2009-08" db="EMBL/GenBank/DDBJ databases">
        <title>The Genome Sequence of Spizellomyces punctatus strain DAOM BR117.</title>
        <authorList>
            <consortium name="The Broad Institute Genome Sequencing Platform"/>
            <person name="Russ C."/>
            <person name="Cuomo C."/>
            <person name="Shea T."/>
            <person name="Young S.K."/>
            <person name="Zeng Q."/>
            <person name="Koehrsen M."/>
            <person name="Haas B."/>
            <person name="Borodovsky M."/>
            <person name="Guigo R."/>
            <person name="Alvarado L."/>
            <person name="Berlin A."/>
            <person name="Bochicchio J."/>
            <person name="Borenstein D."/>
            <person name="Chapman S."/>
            <person name="Chen Z."/>
            <person name="Engels R."/>
            <person name="Freedman E."/>
            <person name="Gellesch M."/>
            <person name="Goldberg J."/>
            <person name="Griggs A."/>
            <person name="Gujja S."/>
            <person name="Heiman D."/>
            <person name="Hepburn T."/>
            <person name="Howarth C."/>
            <person name="Jen D."/>
            <person name="Larson L."/>
            <person name="Lewis B."/>
            <person name="Mehta T."/>
            <person name="Park D."/>
            <person name="Pearson M."/>
            <person name="Roberts A."/>
            <person name="Saif S."/>
            <person name="Shenoy N."/>
            <person name="Sisk P."/>
            <person name="Stolte C."/>
            <person name="Sykes S."/>
            <person name="Thomson T."/>
            <person name="Walk T."/>
            <person name="White J."/>
            <person name="Yandava C."/>
            <person name="Burger G."/>
            <person name="Gray M.W."/>
            <person name="Holland P.W.H."/>
            <person name="King N."/>
            <person name="Lang F.B.F."/>
            <person name="Roger A.J."/>
            <person name="Ruiz-Trillo I."/>
            <person name="Lander E."/>
            <person name="Nusbaum C."/>
        </authorList>
    </citation>
    <scope>NUCLEOTIDE SEQUENCE [LARGE SCALE GENOMIC DNA]</scope>
    <source>
        <strain evidence="13 14">DAOM BR117</strain>
    </source>
</reference>
<dbReference type="Gene3D" id="3.40.50.720">
    <property type="entry name" value="NAD(P)-binding Rossmann-like Domain"/>
    <property type="match status" value="1"/>
</dbReference>
<dbReference type="InterPro" id="IPR036291">
    <property type="entry name" value="NAD(P)-bd_dom_sf"/>
</dbReference>
<dbReference type="RefSeq" id="XP_016611131.1">
    <property type="nucleotide sequence ID" value="XM_016750457.1"/>
</dbReference>
<comment type="subcellular location">
    <subcellularLocation>
        <location evidence="1">Mitochondrion inner membrane</location>
        <topology evidence="1">Peripheral membrane protein</topology>
        <orientation evidence="1">Intermembrane side</orientation>
    </subcellularLocation>
</comment>
<dbReference type="CDD" id="cd05276">
    <property type="entry name" value="p53_inducible_oxidoreductase"/>
    <property type="match status" value="1"/>
</dbReference>
<dbReference type="InterPro" id="IPR011032">
    <property type="entry name" value="GroES-like_sf"/>
</dbReference>
<dbReference type="GO" id="GO:0005743">
    <property type="term" value="C:mitochondrial inner membrane"/>
    <property type="evidence" value="ECO:0007669"/>
    <property type="project" value="UniProtKB-SubCell"/>
</dbReference>
<dbReference type="GeneID" id="27685767"/>